<reference evidence="1" key="1">
    <citation type="submission" date="2020-01" db="EMBL/GenBank/DDBJ databases">
        <title>Patterns of diversity and host range of bacteriophage communities associated with bean-nodulatin bacteria.</title>
        <authorList>
            <person name="Vann Cauwenberghe J."/>
            <person name="Santamaria R.I."/>
            <person name="Bustos P."/>
            <person name="Juarez S."/>
            <person name="Gonzalez V."/>
        </authorList>
    </citation>
    <scope>NUCLEOTIDE SEQUENCE</scope>
</reference>
<proteinExistence type="predicted"/>
<evidence type="ECO:0000313" key="2">
    <source>
        <dbReference type="Proteomes" id="UP000605518"/>
    </source>
</evidence>
<accession>A0A7S5QYF0</accession>
<dbReference type="Proteomes" id="UP000605518">
    <property type="component" value="Segment"/>
</dbReference>
<protein>
    <submittedName>
        <fullName evidence="1">Uncharacterized protein</fullName>
    </submittedName>
</protein>
<gene>
    <name evidence="1" type="ORF">EVB55_200</name>
</gene>
<organism evidence="1 2">
    <name type="scientific">Rhizobium phage RHph_Y68</name>
    <dbReference type="NCBI Taxonomy" id="2509787"/>
    <lineage>
        <taxon>Viruses</taxon>
        <taxon>Duplodnaviria</taxon>
        <taxon>Heunggongvirae</taxon>
        <taxon>Uroviricota</taxon>
        <taxon>Caudoviricetes</taxon>
        <taxon>Pootjesviridae</taxon>
        <taxon>Staniewskivirinae</taxon>
        <taxon>Trinifflemingvirus</taxon>
        <taxon>Trinifflemingvirus Y68</taxon>
    </lineage>
</organism>
<name>A0A7S5QYF0_9CAUD</name>
<sequence length="82" mass="9532">MQIIIDNSSEIFGSKTSIADLAQFHAILEDHINDTPDTDIFNIRIFELMKHDYKPEIKEAQIFECDRFVLTFKDGSKLTVIR</sequence>
<keyword evidence="2" id="KW-1185">Reference proteome</keyword>
<dbReference type="EMBL" id="MN988486">
    <property type="protein sequence ID" value="QIG68135.1"/>
    <property type="molecule type" value="Genomic_DNA"/>
</dbReference>
<evidence type="ECO:0000313" key="1">
    <source>
        <dbReference type="EMBL" id="QIG68135.1"/>
    </source>
</evidence>